<reference evidence="2 3" key="1">
    <citation type="journal article" date="2012" name="Genome Biol.">
        <title>Sequencing three crocodilian genomes to illuminate the evolution of archosaurs and amniotes.</title>
        <authorList>
            <person name="St John J.A."/>
            <person name="Braun E.L."/>
            <person name="Isberg S.R."/>
            <person name="Miles L.G."/>
            <person name="Chong A.Y."/>
            <person name="Gongora J."/>
            <person name="Dalzell P."/>
            <person name="Moran C."/>
            <person name="Bed'hom B."/>
            <person name="Abzhanov A."/>
            <person name="Burgess S.C."/>
            <person name="Cooksey A.M."/>
            <person name="Castoe T.A."/>
            <person name="Crawford N.G."/>
            <person name="Densmore L.D."/>
            <person name="Drew J.C."/>
            <person name="Edwards S.V."/>
            <person name="Faircloth B.C."/>
            <person name="Fujita M.K."/>
            <person name="Greenwold M.J."/>
            <person name="Hoffmann F.G."/>
            <person name="Howard J.M."/>
            <person name="Iguchi T."/>
            <person name="Janes D.E."/>
            <person name="Khan S.Y."/>
            <person name="Kohno S."/>
            <person name="de Koning A.J."/>
            <person name="Lance S.L."/>
            <person name="McCarthy F.M."/>
            <person name="McCormack J.E."/>
            <person name="Merchant M.E."/>
            <person name="Peterson D.G."/>
            <person name="Pollock D.D."/>
            <person name="Pourmand N."/>
            <person name="Raney B.J."/>
            <person name="Roessler K.A."/>
            <person name="Sanford J.R."/>
            <person name="Sawyer R.H."/>
            <person name="Schmidt C.J."/>
            <person name="Triplett E.W."/>
            <person name="Tuberville T.D."/>
            <person name="Venegas-Anaya M."/>
            <person name="Howard J.T."/>
            <person name="Jarvis E.D."/>
            <person name="Guillette L.J.Jr."/>
            <person name="Glenn T.C."/>
            <person name="Green R.E."/>
            <person name="Ray D.A."/>
        </authorList>
    </citation>
    <scope>NUCLEOTIDE SEQUENCE [LARGE SCALE GENOMIC DNA]</scope>
    <source>
        <strain evidence="2">KSC_2009_1</strain>
    </source>
</reference>
<accession>A0A151NSQ2</accession>
<protein>
    <submittedName>
        <fullName evidence="2">Uncharacterized protein</fullName>
    </submittedName>
</protein>
<feature type="compositionally biased region" description="Basic and acidic residues" evidence="1">
    <location>
        <begin position="8"/>
        <end position="25"/>
    </location>
</feature>
<name>A0A151NSQ2_ALLMI</name>
<evidence type="ECO:0000313" key="3">
    <source>
        <dbReference type="Proteomes" id="UP000050525"/>
    </source>
</evidence>
<dbReference type="EMBL" id="AKHW03002184">
    <property type="protein sequence ID" value="KYO39818.1"/>
    <property type="molecule type" value="Genomic_DNA"/>
</dbReference>
<evidence type="ECO:0000256" key="1">
    <source>
        <dbReference type="SAM" id="MobiDB-lite"/>
    </source>
</evidence>
<keyword evidence="3" id="KW-1185">Reference proteome</keyword>
<gene>
    <name evidence="2" type="ORF">Y1Q_0006696</name>
</gene>
<comment type="caution">
    <text evidence="2">The sequence shown here is derived from an EMBL/GenBank/DDBJ whole genome shotgun (WGS) entry which is preliminary data.</text>
</comment>
<dbReference type="Proteomes" id="UP000050525">
    <property type="component" value="Unassembled WGS sequence"/>
</dbReference>
<proteinExistence type="predicted"/>
<evidence type="ECO:0000313" key="2">
    <source>
        <dbReference type="EMBL" id="KYO39818.1"/>
    </source>
</evidence>
<organism evidence="2 3">
    <name type="scientific">Alligator mississippiensis</name>
    <name type="common">American alligator</name>
    <dbReference type="NCBI Taxonomy" id="8496"/>
    <lineage>
        <taxon>Eukaryota</taxon>
        <taxon>Metazoa</taxon>
        <taxon>Chordata</taxon>
        <taxon>Craniata</taxon>
        <taxon>Vertebrata</taxon>
        <taxon>Euteleostomi</taxon>
        <taxon>Archelosauria</taxon>
        <taxon>Archosauria</taxon>
        <taxon>Crocodylia</taxon>
        <taxon>Alligatoridae</taxon>
        <taxon>Alligatorinae</taxon>
        <taxon>Alligator</taxon>
    </lineage>
</organism>
<sequence length="111" mass="12073">MRRGAAPRRQERVRGRRQEAHEQAAKGKAKAAPPARLVQSSPVLQRLPQRLQASGPSPGNLRLRSMAVTRLLMLLTGVATGMSQMAESRLNVMACIWCSCKEGSVSIIIPS</sequence>
<feature type="region of interest" description="Disordered" evidence="1">
    <location>
        <begin position="1"/>
        <end position="42"/>
    </location>
</feature>
<dbReference type="AlphaFoldDB" id="A0A151NSQ2"/>